<dbReference type="InterPro" id="IPR050336">
    <property type="entry name" value="Chromosome_partition/occlusion"/>
</dbReference>
<dbReference type="PANTHER" id="PTHR33375">
    <property type="entry name" value="CHROMOSOME-PARTITIONING PROTEIN PARB-RELATED"/>
    <property type="match status" value="1"/>
</dbReference>
<protein>
    <submittedName>
        <fullName evidence="3">ParB/RepB/Spo0J family partition protein</fullName>
    </submittedName>
</protein>
<evidence type="ECO:0000313" key="3">
    <source>
        <dbReference type="EMBL" id="MTU44345.1"/>
    </source>
</evidence>
<dbReference type="RefSeq" id="WP_021868466.1">
    <property type="nucleotide sequence ID" value="NZ_CATXDL010000075.1"/>
</dbReference>
<dbReference type="Proteomes" id="UP000462362">
    <property type="component" value="Unassembled WGS sequence"/>
</dbReference>
<evidence type="ECO:0000259" key="2">
    <source>
        <dbReference type="SMART" id="SM00470"/>
    </source>
</evidence>
<dbReference type="PANTHER" id="PTHR33375:SF1">
    <property type="entry name" value="CHROMOSOME-PARTITIONING PROTEIN PARB-RELATED"/>
    <property type="match status" value="1"/>
</dbReference>
<gene>
    <name evidence="3" type="ORF">GMD42_12175</name>
</gene>
<organism evidence="3 4">
    <name type="scientific">Parasutterella excrementihominis</name>
    <dbReference type="NCBI Taxonomy" id="487175"/>
    <lineage>
        <taxon>Bacteria</taxon>
        <taxon>Pseudomonadati</taxon>
        <taxon>Pseudomonadota</taxon>
        <taxon>Betaproteobacteria</taxon>
        <taxon>Burkholderiales</taxon>
        <taxon>Sutterellaceae</taxon>
        <taxon>Parasutterella</taxon>
    </lineage>
</organism>
<comment type="caution">
    <text evidence="3">The sequence shown here is derived from an EMBL/GenBank/DDBJ whole genome shotgun (WGS) entry which is preliminary data.</text>
</comment>
<evidence type="ECO:0000256" key="1">
    <source>
        <dbReference type="ARBA" id="ARBA00006295"/>
    </source>
</evidence>
<dbReference type="Gene3D" id="3.90.1530.10">
    <property type="entry name" value="Conserved hypothetical protein from pyrococcus furiosus pfu- 392566-001, ParB domain"/>
    <property type="match status" value="1"/>
</dbReference>
<dbReference type="InterPro" id="IPR003115">
    <property type="entry name" value="ParB_N"/>
</dbReference>
<dbReference type="Pfam" id="PF02195">
    <property type="entry name" value="ParB_N"/>
    <property type="match status" value="1"/>
</dbReference>
<dbReference type="Gene3D" id="1.10.10.2830">
    <property type="match status" value="1"/>
</dbReference>
<sequence>MKTFKVTKAKTQTFKPTNIKSLTEFNGAIAAGVNGKVLTKLPVESIEVRPQVRTVIENIDELAESMKSGQLMPITVIKGENNKYVVLQGERRWLAAKKAGLETVEAIVVDAPVSDSERIFGQLTENIQRDNMKLQDLIQSISQLIQNGFNQTEIAARLGKDRTYISRIAALASSKEEVLKLIADCAVNDAQTAQILNNICEKSTNIAKDLEACKDKDGLISRGSAQAVLDRLQKIVPQKPKKIVAFEDRLKKKDFPRGYRRVPAGKALGIQVEFLDEAGEKVSGNLLPRLLSDRHDEVCVLREDNKTVVAVPVDKIRIRMIDELA</sequence>
<reference evidence="3 4" key="1">
    <citation type="journal article" date="2019" name="Nat. Med.">
        <title>A library of human gut bacterial isolates paired with longitudinal multiomics data enables mechanistic microbiome research.</title>
        <authorList>
            <person name="Poyet M."/>
            <person name="Groussin M."/>
            <person name="Gibbons S.M."/>
            <person name="Avila-Pacheco J."/>
            <person name="Jiang X."/>
            <person name="Kearney S.M."/>
            <person name="Perrotta A.R."/>
            <person name="Berdy B."/>
            <person name="Zhao S."/>
            <person name="Lieberman T.D."/>
            <person name="Swanson P.K."/>
            <person name="Smith M."/>
            <person name="Roesemann S."/>
            <person name="Alexander J.E."/>
            <person name="Rich S.A."/>
            <person name="Livny J."/>
            <person name="Vlamakis H."/>
            <person name="Clish C."/>
            <person name="Bullock K."/>
            <person name="Deik A."/>
            <person name="Scott J."/>
            <person name="Pierce K.A."/>
            <person name="Xavier R.J."/>
            <person name="Alm E.J."/>
        </authorList>
    </citation>
    <scope>NUCLEOTIDE SEQUENCE [LARGE SCALE GENOMIC DNA]</scope>
    <source>
        <strain evidence="3 4">BIOML-A2</strain>
    </source>
</reference>
<dbReference type="GO" id="GO:0005694">
    <property type="term" value="C:chromosome"/>
    <property type="evidence" value="ECO:0007669"/>
    <property type="project" value="TreeGrafter"/>
</dbReference>
<dbReference type="SUPFAM" id="SSF109709">
    <property type="entry name" value="KorB DNA-binding domain-like"/>
    <property type="match status" value="1"/>
</dbReference>
<dbReference type="InterPro" id="IPR013741">
    <property type="entry name" value="KorB_domain"/>
</dbReference>
<proteinExistence type="inferred from homology"/>
<dbReference type="InterPro" id="IPR036086">
    <property type="entry name" value="ParB/Sulfiredoxin_sf"/>
</dbReference>
<dbReference type="NCBIfam" id="TIGR00180">
    <property type="entry name" value="parB_part"/>
    <property type="match status" value="1"/>
</dbReference>
<dbReference type="InterPro" id="IPR004437">
    <property type="entry name" value="ParB/RepB/Spo0J"/>
</dbReference>
<name>A0A6I3S666_9BURK</name>
<dbReference type="SUPFAM" id="SSF110849">
    <property type="entry name" value="ParB/Sulfiredoxin"/>
    <property type="match status" value="1"/>
</dbReference>
<dbReference type="EMBL" id="WNCL01000064">
    <property type="protein sequence ID" value="MTU44345.1"/>
    <property type="molecule type" value="Genomic_DNA"/>
</dbReference>
<evidence type="ECO:0000313" key="4">
    <source>
        <dbReference type="Proteomes" id="UP000462362"/>
    </source>
</evidence>
<feature type="domain" description="ParB-like N-terminal" evidence="2">
    <location>
        <begin position="39"/>
        <end position="127"/>
    </location>
</feature>
<accession>A0A6I3S666</accession>
<dbReference type="SMART" id="SM00470">
    <property type="entry name" value="ParB"/>
    <property type="match status" value="1"/>
</dbReference>
<dbReference type="GO" id="GO:0007059">
    <property type="term" value="P:chromosome segregation"/>
    <property type="evidence" value="ECO:0007669"/>
    <property type="project" value="TreeGrafter"/>
</dbReference>
<dbReference type="GO" id="GO:0003677">
    <property type="term" value="F:DNA binding"/>
    <property type="evidence" value="ECO:0007669"/>
    <property type="project" value="InterPro"/>
</dbReference>
<comment type="similarity">
    <text evidence="1">Belongs to the ParB family.</text>
</comment>
<dbReference type="Pfam" id="PF08535">
    <property type="entry name" value="KorB"/>
    <property type="match status" value="1"/>
</dbReference>
<dbReference type="AlphaFoldDB" id="A0A6I3S666"/>